<dbReference type="RefSeq" id="WP_259661888.1">
    <property type="nucleotide sequence ID" value="NZ_JAHXRI010000010.1"/>
</dbReference>
<reference evidence="3" key="1">
    <citation type="submission" date="2021-07" db="EMBL/GenBank/DDBJ databases">
        <title>New genus and species of the family Alcaligenaceae.</title>
        <authorList>
            <person name="Hahn M.W."/>
        </authorList>
    </citation>
    <scope>NUCLEOTIDE SEQUENCE</scope>
    <source>
        <strain evidence="3">LF4-65</strain>
    </source>
</reference>
<name>A0A953NBJ7_9BURK</name>
<evidence type="ECO:0000256" key="2">
    <source>
        <dbReference type="SAM" id="SignalP"/>
    </source>
</evidence>
<dbReference type="EMBL" id="JAHXRI010000010">
    <property type="protein sequence ID" value="MBZ1351493.1"/>
    <property type="molecule type" value="Genomic_DNA"/>
</dbReference>
<dbReference type="NCBIfam" id="NF037995">
    <property type="entry name" value="TRAP_S1"/>
    <property type="match status" value="1"/>
</dbReference>
<dbReference type="Pfam" id="PF03480">
    <property type="entry name" value="DctP"/>
    <property type="match status" value="1"/>
</dbReference>
<evidence type="ECO:0000256" key="1">
    <source>
        <dbReference type="ARBA" id="ARBA00022729"/>
    </source>
</evidence>
<dbReference type="PANTHER" id="PTHR33376:SF4">
    <property type="entry name" value="SIALIC ACID-BINDING PERIPLASMIC PROTEIN SIAP"/>
    <property type="match status" value="1"/>
</dbReference>
<dbReference type="InterPro" id="IPR038404">
    <property type="entry name" value="TRAP_DctP_sf"/>
</dbReference>
<feature type="chain" id="PRO_5036865022" evidence="2">
    <location>
        <begin position="26"/>
        <end position="334"/>
    </location>
</feature>
<protein>
    <submittedName>
        <fullName evidence="3">TRAP transporter substrate-binding protein DctP</fullName>
    </submittedName>
</protein>
<sequence length="334" mass="36574">MKIIKRLSRFGALFAGLVLAASASAQVKWDMYTFVGVTHPIAVRLIGFAEEVKKQTNGQLVITVRPAGEFPFKATEIVRATGTGQVQLGQGYSGFISGAVPLASIANLPFLVRDSGDVEKVRSIIHKYADPEFKKQGVKALFTFDWPPQNIFGRGDQVTKADQLAGKKLRTTDAKQSEMLKVLGGSAVSLTTAEVPLAVERGVVQGFMTAAFNVVGAKWYDGINWAYMADVNAGGPDYVFVNLAAYNKLDPKVRETLEKVAAQWGPKMTRENNSDDAAALELLRTKYNVKVYRPTKEETDALAKRMIPVWDAWAKQHGPNAVAALKEIREKLGR</sequence>
<keyword evidence="4" id="KW-1185">Reference proteome</keyword>
<dbReference type="InterPro" id="IPR018389">
    <property type="entry name" value="DctP_fam"/>
</dbReference>
<dbReference type="Gene3D" id="3.40.190.170">
    <property type="entry name" value="Bacterial extracellular solute-binding protein, family 7"/>
    <property type="match status" value="1"/>
</dbReference>
<dbReference type="AlphaFoldDB" id="A0A953NBJ7"/>
<keyword evidence="1 2" id="KW-0732">Signal</keyword>
<dbReference type="Proteomes" id="UP000739565">
    <property type="component" value="Unassembled WGS sequence"/>
</dbReference>
<evidence type="ECO:0000313" key="4">
    <source>
        <dbReference type="Proteomes" id="UP000739565"/>
    </source>
</evidence>
<dbReference type="PANTHER" id="PTHR33376">
    <property type="match status" value="1"/>
</dbReference>
<organism evidence="3 4">
    <name type="scientific">Zwartia hollandica</name>
    <dbReference type="NCBI Taxonomy" id="324606"/>
    <lineage>
        <taxon>Bacteria</taxon>
        <taxon>Pseudomonadati</taxon>
        <taxon>Pseudomonadota</taxon>
        <taxon>Betaproteobacteria</taxon>
        <taxon>Burkholderiales</taxon>
        <taxon>Alcaligenaceae</taxon>
        <taxon>Zwartia</taxon>
    </lineage>
</organism>
<proteinExistence type="predicted"/>
<gene>
    <name evidence="3" type="primary">dctP</name>
    <name evidence="3" type="ORF">KZZ10_12630</name>
</gene>
<feature type="signal peptide" evidence="2">
    <location>
        <begin position="1"/>
        <end position="25"/>
    </location>
</feature>
<comment type="caution">
    <text evidence="3">The sequence shown here is derived from an EMBL/GenBank/DDBJ whole genome shotgun (WGS) entry which is preliminary data.</text>
</comment>
<accession>A0A953NBJ7</accession>
<dbReference type="GO" id="GO:0055085">
    <property type="term" value="P:transmembrane transport"/>
    <property type="evidence" value="ECO:0007669"/>
    <property type="project" value="InterPro"/>
</dbReference>
<evidence type="ECO:0000313" key="3">
    <source>
        <dbReference type="EMBL" id="MBZ1351493.1"/>
    </source>
</evidence>